<dbReference type="SMART" id="SM00422">
    <property type="entry name" value="HTH_MERR"/>
    <property type="match status" value="1"/>
</dbReference>
<comment type="caution">
    <text evidence="7">The sequence shown here is derived from an EMBL/GenBank/DDBJ whole genome shotgun (WGS) entry which is preliminary data.</text>
</comment>
<dbReference type="InterPro" id="IPR000551">
    <property type="entry name" value="MerR-type_HTH_dom"/>
</dbReference>
<dbReference type="Pfam" id="PF13411">
    <property type="entry name" value="MerR_1"/>
    <property type="match status" value="1"/>
</dbReference>
<accession>A0ABX0GRF8</accession>
<dbReference type="PANTHER" id="PTHR30204:SF69">
    <property type="entry name" value="MERR-FAMILY TRANSCRIPTIONAL REGULATOR"/>
    <property type="match status" value="1"/>
</dbReference>
<evidence type="ECO:0000259" key="6">
    <source>
        <dbReference type="PROSITE" id="PS50937"/>
    </source>
</evidence>
<dbReference type="SUPFAM" id="SSF46955">
    <property type="entry name" value="Putative DNA-binding domain"/>
    <property type="match status" value="1"/>
</dbReference>
<gene>
    <name evidence="7" type="ORF">G9H71_04615</name>
</gene>
<dbReference type="CDD" id="cd00592">
    <property type="entry name" value="HTH_MerR-like"/>
    <property type="match status" value="1"/>
</dbReference>
<proteinExistence type="predicted"/>
<evidence type="ECO:0000256" key="1">
    <source>
        <dbReference type="ARBA" id="ARBA00022491"/>
    </source>
</evidence>
<dbReference type="EMBL" id="JAANNP010000001">
    <property type="protein sequence ID" value="NHC13060.1"/>
    <property type="molecule type" value="Genomic_DNA"/>
</dbReference>
<feature type="compositionally biased region" description="Low complexity" evidence="5">
    <location>
        <begin position="116"/>
        <end position="130"/>
    </location>
</feature>
<dbReference type="Gene3D" id="1.10.1660.10">
    <property type="match status" value="1"/>
</dbReference>
<evidence type="ECO:0000256" key="2">
    <source>
        <dbReference type="ARBA" id="ARBA00023015"/>
    </source>
</evidence>
<sequence>MQLLTVQEAAEATGWSPRMLRYVEQRGLVVPQRSAAGYRLYGGAELERLRSLRTLLDETGLEIGDVAVALRLRNEPTLREAVHTWLDEAPTASAVEALRWEQEKQLRLLPPVEPLPSGGASPSSTSPSHGTVKEPA</sequence>
<feature type="domain" description="HTH merR-type" evidence="6">
    <location>
        <begin position="3"/>
        <end position="72"/>
    </location>
</feature>
<keyword evidence="3" id="KW-0238">DNA-binding</keyword>
<dbReference type="PROSITE" id="PS50937">
    <property type="entry name" value="HTH_MERR_2"/>
    <property type="match status" value="1"/>
</dbReference>
<feature type="region of interest" description="Disordered" evidence="5">
    <location>
        <begin position="109"/>
        <end position="136"/>
    </location>
</feature>
<dbReference type="InterPro" id="IPR009061">
    <property type="entry name" value="DNA-bd_dom_put_sf"/>
</dbReference>
<evidence type="ECO:0000256" key="4">
    <source>
        <dbReference type="ARBA" id="ARBA00023163"/>
    </source>
</evidence>
<evidence type="ECO:0000256" key="5">
    <source>
        <dbReference type="SAM" id="MobiDB-lite"/>
    </source>
</evidence>
<protein>
    <submittedName>
        <fullName evidence="7">MerR family transcriptional regulator</fullName>
    </submittedName>
</protein>
<evidence type="ECO:0000313" key="8">
    <source>
        <dbReference type="Proteomes" id="UP000800981"/>
    </source>
</evidence>
<name>A0ABX0GRF8_9ACTN</name>
<organism evidence="7 8">
    <name type="scientific">Motilibacter deserti</name>
    <dbReference type="NCBI Taxonomy" id="2714956"/>
    <lineage>
        <taxon>Bacteria</taxon>
        <taxon>Bacillati</taxon>
        <taxon>Actinomycetota</taxon>
        <taxon>Actinomycetes</taxon>
        <taxon>Motilibacterales</taxon>
        <taxon>Motilibacteraceae</taxon>
        <taxon>Motilibacter</taxon>
    </lineage>
</organism>
<keyword evidence="4" id="KW-0804">Transcription</keyword>
<evidence type="ECO:0000313" key="7">
    <source>
        <dbReference type="EMBL" id="NHC13060.1"/>
    </source>
</evidence>
<dbReference type="InterPro" id="IPR047057">
    <property type="entry name" value="MerR_fam"/>
</dbReference>
<keyword evidence="8" id="KW-1185">Reference proteome</keyword>
<reference evidence="7 8" key="1">
    <citation type="submission" date="2020-03" db="EMBL/GenBank/DDBJ databases">
        <title>Two novel Motilibacter sp.</title>
        <authorList>
            <person name="Liu S."/>
        </authorList>
    </citation>
    <scope>NUCLEOTIDE SEQUENCE [LARGE SCALE GENOMIC DNA]</scope>
    <source>
        <strain evidence="7 8">E257</strain>
    </source>
</reference>
<dbReference type="RefSeq" id="WP_166278470.1">
    <property type="nucleotide sequence ID" value="NZ_JAANNP010000001.1"/>
</dbReference>
<dbReference type="Proteomes" id="UP000800981">
    <property type="component" value="Unassembled WGS sequence"/>
</dbReference>
<keyword evidence="1" id="KW-0678">Repressor</keyword>
<keyword evidence="2" id="KW-0805">Transcription regulation</keyword>
<evidence type="ECO:0000256" key="3">
    <source>
        <dbReference type="ARBA" id="ARBA00023125"/>
    </source>
</evidence>
<dbReference type="PANTHER" id="PTHR30204">
    <property type="entry name" value="REDOX-CYCLING DRUG-SENSING TRANSCRIPTIONAL ACTIVATOR SOXR"/>
    <property type="match status" value="1"/>
</dbReference>